<proteinExistence type="predicted"/>
<protein>
    <submittedName>
        <fullName evidence="4">BON domain-containing protein</fullName>
    </submittedName>
</protein>
<dbReference type="EMBL" id="JBHSNG010000001">
    <property type="protein sequence ID" value="MFC5579555.1"/>
    <property type="molecule type" value="Genomic_DNA"/>
</dbReference>
<dbReference type="RefSeq" id="WP_377323240.1">
    <property type="nucleotide sequence ID" value="NZ_JBHSNG010000001.1"/>
</dbReference>
<dbReference type="PANTHER" id="PTHR34606">
    <property type="entry name" value="BON DOMAIN-CONTAINING PROTEIN"/>
    <property type="match status" value="1"/>
</dbReference>
<dbReference type="SMART" id="SM00749">
    <property type="entry name" value="BON"/>
    <property type="match status" value="1"/>
</dbReference>
<dbReference type="PROSITE" id="PS50914">
    <property type="entry name" value="BON"/>
    <property type="match status" value="1"/>
</dbReference>
<dbReference type="InterPro" id="IPR051686">
    <property type="entry name" value="Lipoprotein_DolP"/>
</dbReference>
<accession>A0ABW0SS53</accession>
<dbReference type="PANTHER" id="PTHR34606:SF15">
    <property type="entry name" value="BON DOMAIN-CONTAINING PROTEIN"/>
    <property type="match status" value="1"/>
</dbReference>
<keyword evidence="2" id="KW-0732">Signal</keyword>
<dbReference type="Gene3D" id="3.30.1340.30">
    <property type="match status" value="1"/>
</dbReference>
<name>A0ABW0SS53_9GAMM</name>
<dbReference type="Proteomes" id="UP001596111">
    <property type="component" value="Unassembled WGS sequence"/>
</dbReference>
<feature type="signal peptide" evidence="2">
    <location>
        <begin position="1"/>
        <end position="30"/>
    </location>
</feature>
<reference evidence="5" key="1">
    <citation type="journal article" date="2019" name="Int. J. Syst. Evol. Microbiol.">
        <title>The Global Catalogue of Microorganisms (GCM) 10K type strain sequencing project: providing services to taxonomists for standard genome sequencing and annotation.</title>
        <authorList>
            <consortium name="The Broad Institute Genomics Platform"/>
            <consortium name="The Broad Institute Genome Sequencing Center for Infectious Disease"/>
            <person name="Wu L."/>
            <person name="Ma J."/>
        </authorList>
    </citation>
    <scope>NUCLEOTIDE SEQUENCE [LARGE SCALE GENOMIC DNA]</scope>
    <source>
        <strain evidence="5">CGMCC 1.13587</strain>
    </source>
</reference>
<feature type="region of interest" description="Disordered" evidence="1">
    <location>
        <begin position="32"/>
        <end position="65"/>
    </location>
</feature>
<gene>
    <name evidence="4" type="ORF">ACFPPB_00290</name>
</gene>
<evidence type="ECO:0000259" key="3">
    <source>
        <dbReference type="PROSITE" id="PS50914"/>
    </source>
</evidence>
<dbReference type="InterPro" id="IPR007055">
    <property type="entry name" value="BON_dom"/>
</dbReference>
<dbReference type="InterPro" id="IPR014004">
    <property type="entry name" value="Transpt-assoc_nodulatn_dom_bac"/>
</dbReference>
<sequence>MRIPTMLRNSMFATGLILAFAAVPCGQAMAQTPPPTQMPSNATPMQTPDTAMQEKMSENRTVPDKAADAWITTKVKSEFGTTKGIKATNISVSTNDGVVTLTGKVASEAEKNHAERVARHVKGVKSVDGSGLTVGSTPSSEK</sequence>
<evidence type="ECO:0000313" key="4">
    <source>
        <dbReference type="EMBL" id="MFC5579555.1"/>
    </source>
</evidence>
<dbReference type="Pfam" id="PF04972">
    <property type="entry name" value="BON"/>
    <property type="match status" value="1"/>
</dbReference>
<feature type="chain" id="PRO_5047186085" evidence="2">
    <location>
        <begin position="31"/>
        <end position="142"/>
    </location>
</feature>
<feature type="compositionally biased region" description="Polar residues" evidence="1">
    <location>
        <begin position="38"/>
        <end position="50"/>
    </location>
</feature>
<comment type="caution">
    <text evidence="4">The sequence shown here is derived from an EMBL/GenBank/DDBJ whole genome shotgun (WGS) entry which is preliminary data.</text>
</comment>
<organism evidence="4 5">
    <name type="scientific">Rhodanobacter terrae</name>
    <dbReference type="NCBI Taxonomy" id="418647"/>
    <lineage>
        <taxon>Bacteria</taxon>
        <taxon>Pseudomonadati</taxon>
        <taxon>Pseudomonadota</taxon>
        <taxon>Gammaproteobacteria</taxon>
        <taxon>Lysobacterales</taxon>
        <taxon>Rhodanobacteraceae</taxon>
        <taxon>Rhodanobacter</taxon>
    </lineage>
</organism>
<keyword evidence="5" id="KW-1185">Reference proteome</keyword>
<evidence type="ECO:0000256" key="1">
    <source>
        <dbReference type="SAM" id="MobiDB-lite"/>
    </source>
</evidence>
<evidence type="ECO:0000256" key="2">
    <source>
        <dbReference type="SAM" id="SignalP"/>
    </source>
</evidence>
<feature type="domain" description="BON" evidence="3">
    <location>
        <begin position="67"/>
        <end position="136"/>
    </location>
</feature>
<feature type="compositionally biased region" description="Basic and acidic residues" evidence="1">
    <location>
        <begin position="55"/>
        <end position="65"/>
    </location>
</feature>
<evidence type="ECO:0000313" key="5">
    <source>
        <dbReference type="Proteomes" id="UP001596111"/>
    </source>
</evidence>